<dbReference type="EMBL" id="CP136962">
    <property type="protein sequence ID" value="WOS99085.1"/>
    <property type="molecule type" value="Genomic_DNA"/>
</dbReference>
<name>A0A9X7F601_NEIPE</name>
<evidence type="ECO:0000313" key="2">
    <source>
        <dbReference type="Proteomes" id="UP000234781"/>
    </source>
</evidence>
<accession>A0A9X7F601</accession>
<dbReference type="Proteomes" id="UP000234781">
    <property type="component" value="Chromosome"/>
</dbReference>
<dbReference type="AlphaFoldDB" id="A0A9X7F601"/>
<dbReference type="RefSeq" id="WP_101756421.1">
    <property type="nucleotide sequence ID" value="NZ_CP136962.1"/>
</dbReference>
<proteinExistence type="predicted"/>
<sequence>MKKLLIACVTLVLVSMPLTVQAKGRQPCSGKKDGVSHCAGDKFVCQDGSISKSKRICGR</sequence>
<reference evidence="2" key="1">
    <citation type="submission" date="2017-12" db="EMBL/GenBank/DDBJ databases">
        <title>Phylogenetic diversity of female urinary microbiome.</title>
        <authorList>
            <person name="Thomas-White K."/>
            <person name="Wolfe A.J."/>
        </authorList>
    </citation>
    <scope>NUCLEOTIDE SEQUENCE [LARGE SCALE GENOMIC DNA]</scope>
    <source>
        <strain evidence="2">UMB0023</strain>
    </source>
</reference>
<gene>
    <name evidence="1" type="ORF">CYJ98_005395</name>
</gene>
<evidence type="ECO:0000313" key="1">
    <source>
        <dbReference type="EMBL" id="WOS99085.1"/>
    </source>
</evidence>
<protein>
    <submittedName>
        <fullName evidence="1">Uncharacterized protein</fullName>
    </submittedName>
</protein>
<keyword evidence="2" id="KW-1185">Reference proteome</keyword>
<organism evidence="1 2">
    <name type="scientific">Neisseria perflava</name>
    <dbReference type="NCBI Taxonomy" id="33053"/>
    <lineage>
        <taxon>Bacteria</taxon>
        <taxon>Pseudomonadati</taxon>
        <taxon>Pseudomonadota</taxon>
        <taxon>Betaproteobacteria</taxon>
        <taxon>Neisseriales</taxon>
        <taxon>Neisseriaceae</taxon>
        <taxon>Neisseria</taxon>
    </lineage>
</organism>